<name>A4YAF1_SHEPC</name>
<dbReference type="GO" id="GO:0003700">
    <property type="term" value="F:DNA-binding transcription factor activity"/>
    <property type="evidence" value="ECO:0007669"/>
    <property type="project" value="InterPro"/>
</dbReference>
<comment type="similarity">
    <text evidence="1">Belongs to the LysR transcriptional regulatory family.</text>
</comment>
<dbReference type="eggNOG" id="COG0583">
    <property type="taxonomic scope" value="Bacteria"/>
</dbReference>
<evidence type="ECO:0000256" key="3">
    <source>
        <dbReference type="ARBA" id="ARBA00023125"/>
    </source>
</evidence>
<dbReference type="PANTHER" id="PTHR30537">
    <property type="entry name" value="HTH-TYPE TRANSCRIPTIONAL REGULATOR"/>
    <property type="match status" value="1"/>
</dbReference>
<dbReference type="CDD" id="cd08422">
    <property type="entry name" value="PBP2_CrgA_like"/>
    <property type="match status" value="1"/>
</dbReference>
<dbReference type="Gene3D" id="3.40.190.290">
    <property type="match status" value="1"/>
</dbReference>
<dbReference type="GO" id="GO:0006351">
    <property type="term" value="P:DNA-templated transcription"/>
    <property type="evidence" value="ECO:0007669"/>
    <property type="project" value="TreeGrafter"/>
</dbReference>
<dbReference type="Pfam" id="PF00126">
    <property type="entry name" value="HTH_1"/>
    <property type="match status" value="1"/>
</dbReference>
<keyword evidence="3" id="KW-0238">DNA-binding</keyword>
<dbReference type="InterPro" id="IPR036390">
    <property type="entry name" value="WH_DNA-bd_sf"/>
</dbReference>
<keyword evidence="2" id="KW-0805">Transcription regulation</keyword>
<keyword evidence="4" id="KW-0804">Transcription</keyword>
<gene>
    <name evidence="6" type="ordered locus">Sputcn32_3222</name>
</gene>
<dbReference type="EMBL" id="CP000681">
    <property type="protein sequence ID" value="ABP76934.1"/>
    <property type="molecule type" value="Genomic_DNA"/>
</dbReference>
<evidence type="ECO:0000259" key="5">
    <source>
        <dbReference type="PROSITE" id="PS50931"/>
    </source>
</evidence>
<evidence type="ECO:0000256" key="4">
    <source>
        <dbReference type="ARBA" id="ARBA00023163"/>
    </source>
</evidence>
<dbReference type="InterPro" id="IPR005119">
    <property type="entry name" value="LysR_subst-bd"/>
</dbReference>
<feature type="domain" description="HTH lysR-type" evidence="5">
    <location>
        <begin position="1"/>
        <end position="59"/>
    </location>
</feature>
<protein>
    <submittedName>
        <fullName evidence="6">Transcriptional regulator, LysR family</fullName>
    </submittedName>
</protein>
<dbReference type="SUPFAM" id="SSF46785">
    <property type="entry name" value="Winged helix' DNA-binding domain"/>
    <property type="match status" value="1"/>
</dbReference>
<dbReference type="InterPro" id="IPR058163">
    <property type="entry name" value="LysR-type_TF_proteobact-type"/>
</dbReference>
<dbReference type="KEGG" id="spc:Sputcn32_3222"/>
<dbReference type="InterPro" id="IPR000847">
    <property type="entry name" value="LysR_HTH_N"/>
</dbReference>
<reference evidence="6" key="1">
    <citation type="submission" date="2007-04" db="EMBL/GenBank/DDBJ databases">
        <title>Complete sequence of Shewanella putrefaciens CN-32.</title>
        <authorList>
            <consortium name="US DOE Joint Genome Institute"/>
            <person name="Copeland A."/>
            <person name="Lucas S."/>
            <person name="Lapidus A."/>
            <person name="Barry K."/>
            <person name="Detter J.C."/>
            <person name="Glavina del Rio T."/>
            <person name="Hammon N."/>
            <person name="Israni S."/>
            <person name="Dalin E."/>
            <person name="Tice H."/>
            <person name="Pitluck S."/>
            <person name="Chain P."/>
            <person name="Malfatti S."/>
            <person name="Shin M."/>
            <person name="Vergez L."/>
            <person name="Schmutz J."/>
            <person name="Larimer F."/>
            <person name="Land M."/>
            <person name="Hauser L."/>
            <person name="Kyrpides N."/>
            <person name="Mikhailova N."/>
            <person name="Romine M.F."/>
            <person name="Fredrickson J."/>
            <person name="Tiedje J."/>
            <person name="Richardson P."/>
        </authorList>
    </citation>
    <scope>NUCLEOTIDE SEQUENCE [LARGE SCALE GENOMIC DNA]</scope>
    <source>
        <strain evidence="6">CN-32</strain>
    </source>
</reference>
<dbReference type="SUPFAM" id="SSF53850">
    <property type="entry name" value="Periplasmic binding protein-like II"/>
    <property type="match status" value="1"/>
</dbReference>
<organism evidence="6">
    <name type="scientific">Shewanella putrefaciens (strain CN-32 / ATCC BAA-453)</name>
    <dbReference type="NCBI Taxonomy" id="319224"/>
    <lineage>
        <taxon>Bacteria</taxon>
        <taxon>Pseudomonadati</taxon>
        <taxon>Pseudomonadota</taxon>
        <taxon>Gammaproteobacteria</taxon>
        <taxon>Alteromonadales</taxon>
        <taxon>Shewanellaceae</taxon>
        <taxon>Shewanella</taxon>
    </lineage>
</organism>
<dbReference type="HOGENOM" id="CLU_039613_16_2_6"/>
<dbReference type="Gene3D" id="1.10.10.10">
    <property type="entry name" value="Winged helix-like DNA-binding domain superfamily/Winged helix DNA-binding domain"/>
    <property type="match status" value="1"/>
</dbReference>
<dbReference type="STRING" id="319224.Sputcn32_3222"/>
<dbReference type="AlphaFoldDB" id="A4YAF1"/>
<accession>A4YAF1</accession>
<evidence type="ECO:0000256" key="2">
    <source>
        <dbReference type="ARBA" id="ARBA00023015"/>
    </source>
</evidence>
<evidence type="ECO:0000313" key="6">
    <source>
        <dbReference type="EMBL" id="ABP76934.1"/>
    </source>
</evidence>
<dbReference type="GO" id="GO:0043565">
    <property type="term" value="F:sequence-specific DNA binding"/>
    <property type="evidence" value="ECO:0007669"/>
    <property type="project" value="TreeGrafter"/>
</dbReference>
<evidence type="ECO:0000256" key="1">
    <source>
        <dbReference type="ARBA" id="ARBA00009437"/>
    </source>
</evidence>
<dbReference type="PANTHER" id="PTHR30537:SF35">
    <property type="entry name" value="TRANSCRIPTIONAL REGULATORY PROTEIN"/>
    <property type="match status" value="1"/>
</dbReference>
<dbReference type="PROSITE" id="PS50931">
    <property type="entry name" value="HTH_LYSR"/>
    <property type="match status" value="1"/>
</dbReference>
<dbReference type="Pfam" id="PF03466">
    <property type="entry name" value="LysR_substrate"/>
    <property type="match status" value="1"/>
</dbReference>
<dbReference type="FunFam" id="1.10.10.10:FF:000001">
    <property type="entry name" value="LysR family transcriptional regulator"/>
    <property type="match status" value="1"/>
</dbReference>
<sequence length="302" mass="34079">MDKIAAIRSFVEVANCGSFTKAAQHLDLSRLQVSRHIQEIEQWLNLRLLHRTTRSVSLTLQGEETLQYCQRLLSEVAAMESRAHSHNTELVGSIRIATPIGLGQHSLFDVVDRFIKLHPKVNIQLAMSDSFAQLVDERVDVALRYTEQPDENLIARRLMMIDAVVCAAPTYLANTSPLNEPIDLLTHNCLVHTAQHSWHFLKEKQSEVIKVTGNLKANDMGVLVSAALRGHGIVRLPCDLANQYLASGQLQEVLPDFTAPGQTLWAVYLSRSYQQMLVRAFIDFTAQQWQLDIKKWTPAHLI</sequence>
<proteinExistence type="inferred from homology"/>
<dbReference type="InterPro" id="IPR036388">
    <property type="entry name" value="WH-like_DNA-bd_sf"/>
</dbReference>